<evidence type="ECO:0000313" key="1">
    <source>
        <dbReference type="EMBL" id="AHY47858.1"/>
    </source>
</evidence>
<dbReference type="Proteomes" id="UP001281130">
    <property type="component" value="Unassembled WGS sequence"/>
</dbReference>
<name>A0A023X680_RUBRA</name>
<reference evidence="1 3" key="1">
    <citation type="submission" date="2014-03" db="EMBL/GenBank/DDBJ databases">
        <title>Complete genome sequence of the Radio-Resistant Rubrobacter radiotolerans RSPS-4.</title>
        <authorList>
            <person name="Egas C.C."/>
            <person name="Barroso C.C."/>
            <person name="Froufe H.J.C."/>
            <person name="Pacheco J.J."/>
            <person name="Albuquerque L.L."/>
            <person name="da Costa M.M.S."/>
        </authorList>
    </citation>
    <scope>NUCLEOTIDE SEQUENCE [LARGE SCALE GENOMIC DNA]</scope>
    <source>
        <strain evidence="1 3">RSPS-4</strain>
    </source>
</reference>
<evidence type="ECO:0000313" key="2">
    <source>
        <dbReference type="EMBL" id="MDX5892497.1"/>
    </source>
</evidence>
<dbReference type="Proteomes" id="UP000025229">
    <property type="component" value="Chromosome"/>
</dbReference>
<reference evidence="2" key="2">
    <citation type="submission" date="2023-11" db="EMBL/GenBank/DDBJ databases">
        <title>MicrobeMod: A computational toolkit for identifying prokaryotic methylation and restriction-modification with nanopore sequencing.</title>
        <authorList>
            <person name="Crits-Christoph A."/>
            <person name="Kang S.C."/>
            <person name="Lee H."/>
            <person name="Ostrov N."/>
        </authorList>
    </citation>
    <scope>NUCLEOTIDE SEQUENCE</scope>
    <source>
        <strain evidence="2">ATCC 51242</strain>
    </source>
</reference>
<accession>A0A023X680</accession>
<dbReference type="KEGG" id="rrd:RradSPS_2575"/>
<dbReference type="OrthoDB" id="9899015at2"/>
<dbReference type="HOGENOM" id="CLU_2702544_0_0_11"/>
<proteinExistence type="predicted"/>
<dbReference type="RefSeq" id="WP_038683163.1">
    <property type="nucleotide sequence ID" value="NZ_CP007514.1"/>
</dbReference>
<sequence>MAMRLMGLPNVDAYPEVTVTRHESYISLVFRGKDGAQTMNVPLKYVGGDAESAELWLLADLKRLRYSVRRGMP</sequence>
<keyword evidence="3" id="KW-1185">Reference proteome</keyword>
<dbReference type="EMBL" id="CP007514">
    <property type="protein sequence ID" value="AHY47858.1"/>
    <property type="molecule type" value="Genomic_DNA"/>
</dbReference>
<evidence type="ECO:0000313" key="3">
    <source>
        <dbReference type="Proteomes" id="UP000025229"/>
    </source>
</evidence>
<protein>
    <submittedName>
        <fullName evidence="1">Uncharacterized protein</fullName>
    </submittedName>
</protein>
<gene>
    <name evidence="1" type="ORF">RradSPS_2575</name>
    <name evidence="2" type="ORF">SIL72_00505</name>
</gene>
<dbReference type="AlphaFoldDB" id="A0A023X680"/>
<organism evidence="1 3">
    <name type="scientific">Rubrobacter radiotolerans</name>
    <name type="common">Arthrobacter radiotolerans</name>
    <dbReference type="NCBI Taxonomy" id="42256"/>
    <lineage>
        <taxon>Bacteria</taxon>
        <taxon>Bacillati</taxon>
        <taxon>Actinomycetota</taxon>
        <taxon>Rubrobacteria</taxon>
        <taxon>Rubrobacterales</taxon>
        <taxon>Rubrobacteraceae</taxon>
        <taxon>Rubrobacter</taxon>
    </lineage>
</organism>
<dbReference type="EMBL" id="JAWXXX010000001">
    <property type="protein sequence ID" value="MDX5892497.1"/>
    <property type="molecule type" value="Genomic_DNA"/>
</dbReference>
<dbReference type="STRING" id="42256.RradSPS_2575"/>